<reference evidence="1 2" key="1">
    <citation type="submission" date="2015-09" db="EMBL/GenBank/DDBJ databases">
        <title>Genome announcement of multiple Pseudomonas syringae strains.</title>
        <authorList>
            <person name="Thakur S."/>
            <person name="Wang P.W."/>
            <person name="Gong Y."/>
            <person name="Weir B.S."/>
            <person name="Guttman D.S."/>
        </authorList>
    </citation>
    <scope>NUCLEOTIDE SEQUENCE [LARGE SCALE GENOMIC DNA]</scope>
    <source>
        <strain evidence="1 2">ICMP19117</strain>
    </source>
</reference>
<name>A0A0P9NFF2_9PSED</name>
<comment type="caution">
    <text evidence="1">The sequence shown here is derived from an EMBL/GenBank/DDBJ whole genome shotgun (WGS) entry which is preliminary data.</text>
</comment>
<feature type="non-terminal residue" evidence="1">
    <location>
        <position position="153"/>
    </location>
</feature>
<protein>
    <submittedName>
        <fullName evidence="1">Uncharacterized protein</fullName>
    </submittedName>
</protein>
<dbReference type="AlphaFoldDB" id="A0A0P9NFF2"/>
<gene>
    <name evidence="1" type="ORF">ALO92_04934</name>
</gene>
<sequence length="153" mass="17249">MHVIALHAIAFIMPSALYKDESLPQQRSRCFMSRHKAFGSPQRRHASRYLPICKKCRALQRIRSRIGVLAEASPKPKSSTSPQIVSAMYAYLMTSWEELPEQNKRALGFDSIVGGEEEEAALNRLATLFMEYADVSLRRALVARRRRLGEGGG</sequence>
<accession>A0A0P9NFF2</accession>
<evidence type="ECO:0000313" key="1">
    <source>
        <dbReference type="EMBL" id="KPW82479.1"/>
    </source>
</evidence>
<dbReference type="EMBL" id="LJQB01000081">
    <property type="protein sequence ID" value="KPW82479.1"/>
    <property type="molecule type" value="Genomic_DNA"/>
</dbReference>
<proteinExistence type="predicted"/>
<dbReference type="Proteomes" id="UP000050411">
    <property type="component" value="Unassembled WGS sequence"/>
</dbReference>
<evidence type="ECO:0000313" key="2">
    <source>
        <dbReference type="Proteomes" id="UP000050411"/>
    </source>
</evidence>
<organism evidence="1 2">
    <name type="scientific">Pseudomonas congelans</name>
    <dbReference type="NCBI Taxonomy" id="200452"/>
    <lineage>
        <taxon>Bacteria</taxon>
        <taxon>Pseudomonadati</taxon>
        <taxon>Pseudomonadota</taxon>
        <taxon>Gammaproteobacteria</taxon>
        <taxon>Pseudomonadales</taxon>
        <taxon>Pseudomonadaceae</taxon>
        <taxon>Pseudomonas</taxon>
    </lineage>
</organism>